<evidence type="ECO:0000313" key="1">
    <source>
        <dbReference type="EMBL" id="KKR00159.1"/>
    </source>
</evidence>
<name>A0A0G0M7R2_9BACT</name>
<dbReference type="STRING" id="1618574.UT24_C0016G0048"/>
<evidence type="ECO:0000313" key="2">
    <source>
        <dbReference type="Proteomes" id="UP000033881"/>
    </source>
</evidence>
<sequence length="57" mass="6903">MKNSKSIDKGKKKQISHINNDWFWASSVGQDSIEITPLKWWERILYWKFPDKSYKSK</sequence>
<protein>
    <submittedName>
        <fullName evidence="1">Uncharacterized protein</fullName>
    </submittedName>
</protein>
<dbReference type="EMBL" id="LBWB01000016">
    <property type="protein sequence ID" value="KKR00159.1"/>
    <property type="molecule type" value="Genomic_DNA"/>
</dbReference>
<dbReference type="Proteomes" id="UP000033881">
    <property type="component" value="Unassembled WGS sequence"/>
</dbReference>
<accession>A0A0G0M7R2</accession>
<organism evidence="1 2">
    <name type="scientific">Candidatus Woesebacteria bacterium GW2011_GWB1_39_12</name>
    <dbReference type="NCBI Taxonomy" id="1618574"/>
    <lineage>
        <taxon>Bacteria</taxon>
        <taxon>Candidatus Woeseibacteriota</taxon>
    </lineage>
</organism>
<reference evidence="1 2" key="1">
    <citation type="journal article" date="2015" name="Nature">
        <title>rRNA introns, odd ribosomes, and small enigmatic genomes across a large radiation of phyla.</title>
        <authorList>
            <person name="Brown C.T."/>
            <person name="Hug L.A."/>
            <person name="Thomas B.C."/>
            <person name="Sharon I."/>
            <person name="Castelle C.J."/>
            <person name="Singh A."/>
            <person name="Wilkins M.J."/>
            <person name="Williams K.H."/>
            <person name="Banfield J.F."/>
        </authorList>
    </citation>
    <scope>NUCLEOTIDE SEQUENCE [LARGE SCALE GENOMIC DNA]</scope>
</reference>
<gene>
    <name evidence="1" type="ORF">UT24_C0016G0048</name>
</gene>
<proteinExistence type="predicted"/>
<comment type="caution">
    <text evidence="1">The sequence shown here is derived from an EMBL/GenBank/DDBJ whole genome shotgun (WGS) entry which is preliminary data.</text>
</comment>
<dbReference type="AlphaFoldDB" id="A0A0G0M7R2"/>